<dbReference type="STRING" id="1618342.UY40_C0002G0008"/>
<reference evidence="1 2" key="1">
    <citation type="journal article" date="2015" name="Nature">
        <title>rRNA introns, odd ribosomes, and small enigmatic genomes across a large radiation of phyla.</title>
        <authorList>
            <person name="Brown C.T."/>
            <person name="Hug L.A."/>
            <person name="Thomas B.C."/>
            <person name="Sharon I."/>
            <person name="Castelle C.J."/>
            <person name="Singh A."/>
            <person name="Wilkins M.J."/>
            <person name="Williams K.H."/>
            <person name="Banfield J.F."/>
        </authorList>
    </citation>
    <scope>NUCLEOTIDE SEQUENCE [LARGE SCALE GENOMIC DNA]</scope>
</reference>
<comment type="caution">
    <text evidence="1">The sequence shown here is derived from an EMBL/GenBank/DDBJ whole genome shotgun (WGS) entry which is preliminary data.</text>
</comment>
<organism evidence="1 2">
    <name type="scientific">candidate division CPR1 bacterium GW2011_GWC1_49_13</name>
    <dbReference type="NCBI Taxonomy" id="1618342"/>
    <lineage>
        <taxon>Bacteria</taxon>
        <taxon>candidate division CPR1</taxon>
    </lineage>
</organism>
<dbReference type="AlphaFoldDB" id="A0A0G1VI29"/>
<proteinExistence type="predicted"/>
<dbReference type="EMBL" id="LCPW01000002">
    <property type="protein sequence ID" value="KKW06158.1"/>
    <property type="molecule type" value="Genomic_DNA"/>
</dbReference>
<protein>
    <submittedName>
        <fullName evidence="1">Uncharacterized protein</fullName>
    </submittedName>
</protein>
<name>A0A0G1VI29_9BACT</name>
<dbReference type="Proteomes" id="UP000034119">
    <property type="component" value="Unassembled WGS sequence"/>
</dbReference>
<sequence>MPKVSHAAGGALDYPTPAQLKEFFTQVDDGRITKGMFQNLLNSRNGSEEGKWFSFSTTRDTLRELREYYPTVFFEGPDGDWWVHQAFADRPGEVTQVEILTSAAPGSFNQTWDEKKVPAEQYVPTARELVEGMIACFWKTKKMPFGNCFVRTCDIANHGRINVTSFDNKVFIGEGWENYQREGIGLALARKGIPNPQFS</sequence>
<accession>A0A0G1VI29</accession>
<evidence type="ECO:0000313" key="2">
    <source>
        <dbReference type="Proteomes" id="UP000034119"/>
    </source>
</evidence>
<evidence type="ECO:0000313" key="1">
    <source>
        <dbReference type="EMBL" id="KKW06158.1"/>
    </source>
</evidence>
<gene>
    <name evidence="1" type="ORF">UY40_C0002G0008</name>
</gene>